<feature type="domain" description="Fe2OG dioxygenase" evidence="8">
    <location>
        <begin position="373"/>
        <end position="483"/>
    </location>
</feature>
<evidence type="ECO:0000256" key="3">
    <source>
        <dbReference type="ARBA" id="ARBA00022964"/>
    </source>
</evidence>
<dbReference type="SUPFAM" id="SSF51197">
    <property type="entry name" value="Clavaminate synthase-like"/>
    <property type="match status" value="1"/>
</dbReference>
<keyword evidence="4" id="KW-0560">Oxidoreductase</keyword>
<keyword evidence="2 6" id="KW-0479">Metal-binding</keyword>
<organism evidence="9 10">
    <name type="scientific">Eucalyptus globulus</name>
    <name type="common">Tasmanian blue gum</name>
    <dbReference type="NCBI Taxonomy" id="34317"/>
    <lineage>
        <taxon>Eukaryota</taxon>
        <taxon>Viridiplantae</taxon>
        <taxon>Streptophyta</taxon>
        <taxon>Embryophyta</taxon>
        <taxon>Tracheophyta</taxon>
        <taxon>Spermatophyta</taxon>
        <taxon>Magnoliopsida</taxon>
        <taxon>eudicotyledons</taxon>
        <taxon>Gunneridae</taxon>
        <taxon>Pentapetalae</taxon>
        <taxon>rosids</taxon>
        <taxon>malvids</taxon>
        <taxon>Myrtales</taxon>
        <taxon>Myrtaceae</taxon>
        <taxon>Myrtoideae</taxon>
        <taxon>Eucalypteae</taxon>
        <taxon>Eucalyptus</taxon>
    </lineage>
</organism>
<dbReference type="InterPro" id="IPR005123">
    <property type="entry name" value="Oxoglu/Fe-dep_dioxygenase_dom"/>
</dbReference>
<dbReference type="Proteomes" id="UP001634007">
    <property type="component" value="Unassembled WGS sequence"/>
</dbReference>
<feature type="region of interest" description="Disordered" evidence="7">
    <location>
        <begin position="122"/>
        <end position="142"/>
    </location>
</feature>
<keyword evidence="10" id="KW-1185">Reference proteome</keyword>
<feature type="binding site" evidence="6">
    <location>
        <position position="391"/>
    </location>
    <ligand>
        <name>Fe cation</name>
        <dbReference type="ChEBI" id="CHEBI:24875"/>
        <note>catalytic</note>
    </ligand>
</feature>
<dbReference type="PANTHER" id="PTHR16557">
    <property type="entry name" value="ALKYLATED DNA REPAIR PROTEIN ALKB-RELATED"/>
    <property type="match status" value="1"/>
</dbReference>
<name>A0ABD3IN39_EUCGL</name>
<evidence type="ECO:0000256" key="7">
    <source>
        <dbReference type="SAM" id="MobiDB-lite"/>
    </source>
</evidence>
<dbReference type="GO" id="GO:0046872">
    <property type="term" value="F:metal ion binding"/>
    <property type="evidence" value="ECO:0007669"/>
    <property type="project" value="UniProtKB-KW"/>
</dbReference>
<evidence type="ECO:0000256" key="6">
    <source>
        <dbReference type="PIRSR" id="PIRSR604574-2"/>
    </source>
</evidence>
<comment type="similarity">
    <text evidence="1">Belongs to the alkB family.</text>
</comment>
<dbReference type="InterPro" id="IPR004574">
    <property type="entry name" value="Alkb"/>
</dbReference>
<dbReference type="InterPro" id="IPR027450">
    <property type="entry name" value="AlkB-like"/>
</dbReference>
<protein>
    <recommendedName>
        <fullName evidence="8">Fe2OG dioxygenase domain-containing protein</fullName>
    </recommendedName>
</protein>
<dbReference type="Gene3D" id="2.60.120.590">
    <property type="entry name" value="Alpha-ketoglutarate-dependent dioxygenase AlkB-like"/>
    <property type="match status" value="1"/>
</dbReference>
<dbReference type="GO" id="GO:0051213">
    <property type="term" value="F:dioxygenase activity"/>
    <property type="evidence" value="ECO:0007669"/>
    <property type="project" value="UniProtKB-KW"/>
</dbReference>
<proteinExistence type="inferred from homology"/>
<comment type="cofactor">
    <cofactor evidence="6">
        <name>Fe(2+)</name>
        <dbReference type="ChEBI" id="CHEBI:29033"/>
    </cofactor>
    <text evidence="6">Binds 1 Fe(2+) ion per subunit.</text>
</comment>
<evidence type="ECO:0000256" key="4">
    <source>
        <dbReference type="ARBA" id="ARBA00023002"/>
    </source>
</evidence>
<comment type="caution">
    <text evidence="9">The sequence shown here is derived from an EMBL/GenBank/DDBJ whole genome shotgun (WGS) entry which is preliminary data.</text>
</comment>
<dbReference type="PANTHER" id="PTHR16557:SF10">
    <property type="entry name" value="2-OXOGLUTARATE-DEPENDENT DIOXYGENASE FAMILY PROTEIN"/>
    <property type="match status" value="1"/>
</dbReference>
<gene>
    <name evidence="9" type="ORF">ACJRO7_007059</name>
</gene>
<reference evidence="9 10" key="1">
    <citation type="submission" date="2024-11" db="EMBL/GenBank/DDBJ databases">
        <title>Chromosome-level genome assembly of Eucalyptus globulus Labill. provides insights into its genome evolution.</title>
        <authorList>
            <person name="Li X."/>
        </authorList>
    </citation>
    <scope>NUCLEOTIDE SEQUENCE [LARGE SCALE GENOMIC DNA]</scope>
    <source>
        <strain evidence="9">CL2024</strain>
        <tissue evidence="9">Fresh tender leaves</tissue>
    </source>
</reference>
<sequence>MRRLVRANPYHSRVAGPVSRRIGVLFFCSIGEMKMSVGDGGEWSWRRKDPNSRGGSGIRPDPVGDDGGSSGISSAPAGSDTQNGGRNSRIMMFGDVPVDLEATPNNPLFFTSSFNCNENPGKRRAAQGRDMGADSQRSPEHCEVRAAPEVVCKKELASYDSDTHRRCDGVVNFIKRKTQVDRRNQETPRSDGSIQVEKLHTSIGLKDTTSLSASHFVNKRKPFDICLPRRRQLDFAETFDHIEDFEQTYEAVQLVEQESRVLRPGMVLLKNYITLREQIISHSFSTKTFIYFALNEITRKWREIGIGPGEFYQPVYQDGAKLRLQMMCLDELMVAHIPNEFILAVKRAMGDAQDLVKKCDRRSNLSNDLPTMSPNICIINFYTTSGRLGLHQDRDESRESLRKGLPVVSFSIGDSAEFLFGDHRDVDRAERVVLQSGDVVTFGGASRMVFHGISSVIPNSAPKALLDEAGLRPGRLNLTFRQF</sequence>
<keyword evidence="5 6" id="KW-0408">Iron</keyword>
<evidence type="ECO:0000256" key="2">
    <source>
        <dbReference type="ARBA" id="ARBA00022723"/>
    </source>
</evidence>
<feature type="compositionally biased region" description="Low complexity" evidence="7">
    <location>
        <begin position="71"/>
        <end position="80"/>
    </location>
</feature>
<feature type="binding site" evidence="6">
    <location>
        <position position="451"/>
    </location>
    <ligand>
        <name>Fe cation</name>
        <dbReference type="ChEBI" id="CHEBI:24875"/>
        <note>catalytic</note>
    </ligand>
</feature>
<evidence type="ECO:0000256" key="1">
    <source>
        <dbReference type="ARBA" id="ARBA00007879"/>
    </source>
</evidence>
<keyword evidence="3" id="KW-0223">Dioxygenase</keyword>
<dbReference type="PROSITE" id="PS51471">
    <property type="entry name" value="FE2OG_OXY"/>
    <property type="match status" value="1"/>
</dbReference>
<dbReference type="EMBL" id="JBJKBG010000011">
    <property type="protein sequence ID" value="KAL3715262.1"/>
    <property type="molecule type" value="Genomic_DNA"/>
</dbReference>
<evidence type="ECO:0000259" key="8">
    <source>
        <dbReference type="PROSITE" id="PS51471"/>
    </source>
</evidence>
<dbReference type="Pfam" id="PF13532">
    <property type="entry name" value="2OG-FeII_Oxy_2"/>
    <property type="match status" value="1"/>
</dbReference>
<dbReference type="InterPro" id="IPR037151">
    <property type="entry name" value="AlkB-like_sf"/>
</dbReference>
<accession>A0ABD3IN39</accession>
<evidence type="ECO:0000313" key="9">
    <source>
        <dbReference type="EMBL" id="KAL3715262.1"/>
    </source>
</evidence>
<dbReference type="AlphaFoldDB" id="A0ABD3IN39"/>
<feature type="region of interest" description="Disordered" evidence="7">
    <location>
        <begin position="39"/>
        <end position="90"/>
    </location>
</feature>
<evidence type="ECO:0000256" key="5">
    <source>
        <dbReference type="ARBA" id="ARBA00023004"/>
    </source>
</evidence>
<feature type="binding site" evidence="6">
    <location>
        <position position="393"/>
    </location>
    <ligand>
        <name>Fe cation</name>
        <dbReference type="ChEBI" id="CHEBI:24875"/>
        <note>catalytic</note>
    </ligand>
</feature>
<evidence type="ECO:0000313" key="10">
    <source>
        <dbReference type="Proteomes" id="UP001634007"/>
    </source>
</evidence>